<name>X1RX53_9ZZZZ</name>
<organism evidence="2">
    <name type="scientific">marine sediment metagenome</name>
    <dbReference type="NCBI Taxonomy" id="412755"/>
    <lineage>
        <taxon>unclassified sequences</taxon>
        <taxon>metagenomes</taxon>
        <taxon>ecological metagenomes</taxon>
    </lineage>
</organism>
<feature type="transmembrane region" description="Helical" evidence="1">
    <location>
        <begin position="144"/>
        <end position="165"/>
    </location>
</feature>
<keyword evidence="1" id="KW-1133">Transmembrane helix</keyword>
<accession>X1RX53</accession>
<comment type="caution">
    <text evidence="2">The sequence shown here is derived from an EMBL/GenBank/DDBJ whole genome shotgun (WGS) entry which is preliminary data.</text>
</comment>
<feature type="transmembrane region" description="Helical" evidence="1">
    <location>
        <begin position="111"/>
        <end position="132"/>
    </location>
</feature>
<dbReference type="EMBL" id="BARW01000136">
    <property type="protein sequence ID" value="GAI60084.1"/>
    <property type="molecule type" value="Genomic_DNA"/>
</dbReference>
<reference evidence="2" key="1">
    <citation type="journal article" date="2014" name="Front. Microbiol.">
        <title>High frequency of phylogenetically diverse reductive dehalogenase-homologous genes in deep subseafloor sedimentary metagenomes.</title>
        <authorList>
            <person name="Kawai M."/>
            <person name="Futagami T."/>
            <person name="Toyoda A."/>
            <person name="Takaki Y."/>
            <person name="Nishi S."/>
            <person name="Hori S."/>
            <person name="Arai W."/>
            <person name="Tsubouchi T."/>
            <person name="Morono Y."/>
            <person name="Uchiyama I."/>
            <person name="Ito T."/>
            <person name="Fujiyama A."/>
            <person name="Inagaki F."/>
            <person name="Takami H."/>
        </authorList>
    </citation>
    <scope>NUCLEOTIDE SEQUENCE</scope>
    <source>
        <strain evidence="2">Expedition CK06-06</strain>
    </source>
</reference>
<dbReference type="AlphaFoldDB" id="X1RX53"/>
<evidence type="ECO:0000313" key="2">
    <source>
        <dbReference type="EMBL" id="GAI60084.1"/>
    </source>
</evidence>
<sequence length="212" mass="23934">MRRQIPLILTFLTGIAIFIAFFIPHKPFNEVQDILLDWAIIIAGFALLLGIHSLLRKHITHIKKKDGGWGYSLILTFFFVGVFTVGIFSAIQYKGYSLTPGSLLYFVYDYMVIPLSATMFALLAFFIASAAYRAFRARKLNATLLLIAAVVVMLGRVPIMENAFFNFLSRFSDWFMFIPQMAAKRGILIGVALGAFAMSLRIILGIERTYLQ</sequence>
<feature type="transmembrane region" description="Helical" evidence="1">
    <location>
        <begin position="67"/>
        <end position="91"/>
    </location>
</feature>
<evidence type="ECO:0000256" key="1">
    <source>
        <dbReference type="SAM" id="Phobius"/>
    </source>
</evidence>
<keyword evidence="1" id="KW-0812">Transmembrane</keyword>
<feature type="transmembrane region" description="Helical" evidence="1">
    <location>
        <begin position="7"/>
        <end position="23"/>
    </location>
</feature>
<protein>
    <submittedName>
        <fullName evidence="2">Uncharacterized protein</fullName>
    </submittedName>
</protein>
<feature type="transmembrane region" description="Helical" evidence="1">
    <location>
        <begin position="35"/>
        <end position="55"/>
    </location>
</feature>
<gene>
    <name evidence="2" type="ORF">S12H4_00856</name>
</gene>
<keyword evidence="1" id="KW-0472">Membrane</keyword>
<proteinExistence type="predicted"/>
<feature type="transmembrane region" description="Helical" evidence="1">
    <location>
        <begin position="185"/>
        <end position="204"/>
    </location>
</feature>